<accession>A0A8J5RT50</accession>
<feature type="region of interest" description="Disordered" evidence="1">
    <location>
        <begin position="95"/>
        <end position="144"/>
    </location>
</feature>
<feature type="chain" id="PRO_5035162760" evidence="2">
    <location>
        <begin position="24"/>
        <end position="453"/>
    </location>
</feature>
<feature type="compositionally biased region" description="Basic residues" evidence="1">
    <location>
        <begin position="335"/>
        <end position="357"/>
    </location>
</feature>
<feature type="compositionally biased region" description="Basic residues" evidence="1">
    <location>
        <begin position="379"/>
        <end position="403"/>
    </location>
</feature>
<dbReference type="EMBL" id="JAAALK010000287">
    <property type="protein sequence ID" value="KAG8056983.1"/>
    <property type="molecule type" value="Genomic_DNA"/>
</dbReference>
<reference evidence="3" key="1">
    <citation type="journal article" date="2021" name="bioRxiv">
        <title>Whole Genome Assembly and Annotation of Northern Wild Rice, Zizania palustris L., Supports a Whole Genome Duplication in the Zizania Genus.</title>
        <authorList>
            <person name="Haas M."/>
            <person name="Kono T."/>
            <person name="Macchietto M."/>
            <person name="Millas R."/>
            <person name="McGilp L."/>
            <person name="Shao M."/>
            <person name="Duquette J."/>
            <person name="Hirsch C.N."/>
            <person name="Kimball J."/>
        </authorList>
    </citation>
    <scope>NUCLEOTIDE SEQUENCE</scope>
    <source>
        <tissue evidence="3">Fresh leaf tissue</tissue>
    </source>
</reference>
<keyword evidence="4" id="KW-1185">Reference proteome</keyword>
<feature type="compositionally biased region" description="Low complexity" evidence="1">
    <location>
        <begin position="315"/>
        <end position="327"/>
    </location>
</feature>
<name>A0A8J5RT50_ZIZPA</name>
<feature type="region of interest" description="Disordered" evidence="1">
    <location>
        <begin position="167"/>
        <end position="194"/>
    </location>
</feature>
<feature type="compositionally biased region" description="Gly residues" evidence="1">
    <location>
        <begin position="220"/>
        <end position="229"/>
    </location>
</feature>
<keyword evidence="2" id="KW-0732">Signal</keyword>
<comment type="caution">
    <text evidence="3">The sequence shown here is derived from an EMBL/GenBank/DDBJ whole genome shotgun (WGS) entry which is preliminary data.</text>
</comment>
<evidence type="ECO:0000313" key="4">
    <source>
        <dbReference type="Proteomes" id="UP000729402"/>
    </source>
</evidence>
<dbReference type="Proteomes" id="UP000729402">
    <property type="component" value="Unassembled WGS sequence"/>
</dbReference>
<dbReference type="InterPro" id="IPR040466">
    <property type="entry name" value="NKAP"/>
</dbReference>
<reference evidence="3" key="2">
    <citation type="submission" date="2021-02" db="EMBL/GenBank/DDBJ databases">
        <authorList>
            <person name="Kimball J.A."/>
            <person name="Haas M.W."/>
            <person name="Macchietto M."/>
            <person name="Kono T."/>
            <person name="Duquette J."/>
            <person name="Shao M."/>
        </authorList>
    </citation>
    <scope>NUCLEOTIDE SEQUENCE</scope>
    <source>
        <tissue evidence="3">Fresh leaf tissue</tissue>
    </source>
</reference>
<sequence length="453" mass="51537">MIICGDWPLVWACAPTLIGGVLGERLVDATLKEEHVGQEPRCIHLNHSVDMDMLERERSNSCWIHAKFSSSGHITELALGLQLRGERAVTAFPTRQTKRGPHGPATLGGYSAGRPPRSVRAIRRDDDSKLTSGTGNEGAQLGRRQAAEMSVYCKKIHFPLRPAVLRPLSNQTRDRSLAPRRRDRSTSPYRDRRRQWSPYHRDHCRDVERAWARDRPQPARGGGGRGGCAWSGSDSDDAELKGLPYFEYRRLKRQKHRKCLKRCIWNITPNPLRRRREGDDEDYRCSDDEEEEKMESPKKASSSDKREAESKGSSESESTESDSLSDSSESDDSRSKKRGHKGSCRSSKHGRNRHRRRLSDSKVDEDSEGSYESEDSRERKSKRSRRHNPKRRGSSFRSKKRKSHDTEESSEEVSADSSPSPSEKKNQSSRTNKSKLSDLEDLVPSDILMLTLM</sequence>
<organism evidence="3 4">
    <name type="scientific">Zizania palustris</name>
    <name type="common">Northern wild rice</name>
    <dbReference type="NCBI Taxonomy" id="103762"/>
    <lineage>
        <taxon>Eukaryota</taxon>
        <taxon>Viridiplantae</taxon>
        <taxon>Streptophyta</taxon>
        <taxon>Embryophyta</taxon>
        <taxon>Tracheophyta</taxon>
        <taxon>Spermatophyta</taxon>
        <taxon>Magnoliopsida</taxon>
        <taxon>Liliopsida</taxon>
        <taxon>Poales</taxon>
        <taxon>Poaceae</taxon>
        <taxon>BOP clade</taxon>
        <taxon>Oryzoideae</taxon>
        <taxon>Oryzeae</taxon>
        <taxon>Zizaniinae</taxon>
        <taxon>Zizania</taxon>
    </lineage>
</organism>
<feature type="region of interest" description="Disordered" evidence="1">
    <location>
        <begin position="214"/>
        <end position="236"/>
    </location>
</feature>
<feature type="region of interest" description="Disordered" evidence="1">
    <location>
        <begin position="271"/>
        <end position="453"/>
    </location>
</feature>
<feature type="compositionally biased region" description="Acidic residues" evidence="1">
    <location>
        <begin position="365"/>
        <end position="375"/>
    </location>
</feature>
<evidence type="ECO:0000256" key="2">
    <source>
        <dbReference type="SAM" id="SignalP"/>
    </source>
</evidence>
<feature type="signal peptide" evidence="2">
    <location>
        <begin position="1"/>
        <end position="23"/>
    </location>
</feature>
<dbReference type="GO" id="GO:0005634">
    <property type="term" value="C:nucleus"/>
    <property type="evidence" value="ECO:0007669"/>
    <property type="project" value="TreeGrafter"/>
</dbReference>
<feature type="compositionally biased region" description="Basic and acidic residues" evidence="1">
    <location>
        <begin position="294"/>
        <end position="314"/>
    </location>
</feature>
<gene>
    <name evidence="3" type="ORF">GUJ93_ZPchr0002g26255</name>
</gene>
<dbReference type="PANTHER" id="PTHR13087">
    <property type="entry name" value="NF-KAPPA B ACTIVATING PROTEIN"/>
    <property type="match status" value="1"/>
</dbReference>
<evidence type="ECO:0000256" key="1">
    <source>
        <dbReference type="SAM" id="MobiDB-lite"/>
    </source>
</evidence>
<proteinExistence type="predicted"/>
<protein>
    <submittedName>
        <fullName evidence="3">Uncharacterized protein</fullName>
    </submittedName>
</protein>
<evidence type="ECO:0000313" key="3">
    <source>
        <dbReference type="EMBL" id="KAG8056983.1"/>
    </source>
</evidence>
<dbReference type="GO" id="GO:0010468">
    <property type="term" value="P:regulation of gene expression"/>
    <property type="evidence" value="ECO:0007669"/>
    <property type="project" value="TreeGrafter"/>
</dbReference>
<dbReference type="PANTHER" id="PTHR13087:SF0">
    <property type="entry name" value="NFKB ACTIVATING PROTEIN LIKE"/>
    <property type="match status" value="1"/>
</dbReference>
<feature type="compositionally biased region" description="Acidic residues" evidence="1">
    <location>
        <begin position="279"/>
        <end position="293"/>
    </location>
</feature>
<dbReference type="AlphaFoldDB" id="A0A8J5RT50"/>